<reference evidence="2 3" key="1">
    <citation type="submission" date="2024-09" db="EMBL/GenBank/DDBJ databases">
        <authorList>
            <person name="Sun Q."/>
            <person name="Mori K."/>
        </authorList>
    </citation>
    <scope>NUCLEOTIDE SEQUENCE [LARGE SCALE GENOMIC DNA]</scope>
    <source>
        <strain evidence="2 3">JCM 15389</strain>
    </source>
</reference>
<proteinExistence type="predicted"/>
<gene>
    <name evidence="2" type="ORF">ACFFRE_00620</name>
</gene>
<comment type="caution">
    <text evidence="2">The sequence shown here is derived from an EMBL/GenBank/DDBJ whole genome shotgun (WGS) entry which is preliminary data.</text>
</comment>
<dbReference type="SUPFAM" id="SSF51905">
    <property type="entry name" value="FAD/NAD(P)-binding domain"/>
    <property type="match status" value="1"/>
</dbReference>
<dbReference type="RefSeq" id="WP_248106483.1">
    <property type="nucleotide sequence ID" value="NZ_JAKHEX010000005.1"/>
</dbReference>
<dbReference type="EC" id="1.-.-.-" evidence="2"/>
<dbReference type="Gene3D" id="3.50.50.60">
    <property type="entry name" value="FAD/NAD(P)-binding domain"/>
    <property type="match status" value="1"/>
</dbReference>
<dbReference type="InterPro" id="IPR006076">
    <property type="entry name" value="FAD-dep_OxRdtase"/>
</dbReference>
<dbReference type="GO" id="GO:0016491">
    <property type="term" value="F:oxidoreductase activity"/>
    <property type="evidence" value="ECO:0007669"/>
    <property type="project" value="UniProtKB-KW"/>
</dbReference>
<protein>
    <submittedName>
        <fullName evidence="2">NAD(P)/FAD-dependent oxidoreductase</fullName>
        <ecNumber evidence="2">1.-.-.-</ecNumber>
    </submittedName>
</protein>
<dbReference type="InterPro" id="IPR036188">
    <property type="entry name" value="FAD/NAD-bd_sf"/>
</dbReference>
<feature type="domain" description="FAD dependent oxidoreductase" evidence="1">
    <location>
        <begin position="31"/>
        <end position="403"/>
    </location>
</feature>
<evidence type="ECO:0000313" key="3">
    <source>
        <dbReference type="Proteomes" id="UP001589788"/>
    </source>
</evidence>
<dbReference type="Gene3D" id="3.30.9.10">
    <property type="entry name" value="D-Amino Acid Oxidase, subunit A, domain 2"/>
    <property type="match status" value="1"/>
</dbReference>
<accession>A0ABV6BYZ3</accession>
<keyword evidence="3" id="KW-1185">Reference proteome</keyword>
<sequence>MPRYQGLSYWFDSLGEPLVVRPRLPGPLDVDVCIVGGGFTGLWTARSLLRAQPDLRVVVLEAEVCGFGASGRNGGWASALFAASPGRLARLHGLEAMHRMRRAMQASIDEIDKAVGEEGIDCGFARDGTVVLARDEAQLAKATLELAEARELGIPEDDLRWLGPGELRDYLDASRALGATFTPHCAAIHPGRLVRGLARAVERLGGTVHEGTPVLEVVPGSPGPVSRRPFVRTPAGPVQADVVVLATEAFTCLLPGQRRRLAPVYSLVVATEPIPPEVFQQLTRRGRPTFSDYRNVLVYGQFTTEGRVVFGGRGAPYHFGSRIAPRYDQDQRVHQGIHRALVELFPALAQTRVTHRWGGAVGIPRDWHSSVGYDPRTGLAWAGGYAGDGVTTTNLAGRTLADLVLRRESDLTTLCWVGHRSPDWEPEPLRFLGINAGLLAARLADRLERLSGRPSVLSSLVARLAGHA</sequence>
<keyword evidence="2" id="KW-0560">Oxidoreductase</keyword>
<dbReference type="Pfam" id="PF01266">
    <property type="entry name" value="DAO"/>
    <property type="match status" value="1"/>
</dbReference>
<evidence type="ECO:0000313" key="2">
    <source>
        <dbReference type="EMBL" id="MFC0080660.1"/>
    </source>
</evidence>
<organism evidence="2 3">
    <name type="scientific">Aciditerrimonas ferrireducens</name>
    <dbReference type="NCBI Taxonomy" id="667306"/>
    <lineage>
        <taxon>Bacteria</taxon>
        <taxon>Bacillati</taxon>
        <taxon>Actinomycetota</taxon>
        <taxon>Acidimicrobiia</taxon>
        <taxon>Acidimicrobiales</taxon>
        <taxon>Acidimicrobiaceae</taxon>
        <taxon>Aciditerrimonas</taxon>
    </lineage>
</organism>
<evidence type="ECO:0000259" key="1">
    <source>
        <dbReference type="Pfam" id="PF01266"/>
    </source>
</evidence>
<dbReference type="EMBL" id="JBHLYQ010000002">
    <property type="protein sequence ID" value="MFC0080660.1"/>
    <property type="molecule type" value="Genomic_DNA"/>
</dbReference>
<name>A0ABV6BYZ3_9ACTN</name>
<dbReference type="PANTHER" id="PTHR13847:SF285">
    <property type="entry name" value="FAD DEPENDENT OXIDOREDUCTASE DOMAIN-CONTAINING PROTEIN"/>
    <property type="match status" value="1"/>
</dbReference>
<dbReference type="Proteomes" id="UP001589788">
    <property type="component" value="Unassembled WGS sequence"/>
</dbReference>
<dbReference type="PANTHER" id="PTHR13847">
    <property type="entry name" value="SARCOSINE DEHYDROGENASE-RELATED"/>
    <property type="match status" value="1"/>
</dbReference>